<dbReference type="EMBL" id="CAJNNW010024768">
    <property type="protein sequence ID" value="CAE8674160.1"/>
    <property type="molecule type" value="Genomic_DNA"/>
</dbReference>
<dbReference type="AlphaFoldDB" id="A0A813JG39"/>
<organism evidence="1 2">
    <name type="scientific">Polarella glacialis</name>
    <name type="common">Dinoflagellate</name>
    <dbReference type="NCBI Taxonomy" id="89957"/>
    <lineage>
        <taxon>Eukaryota</taxon>
        <taxon>Sar</taxon>
        <taxon>Alveolata</taxon>
        <taxon>Dinophyceae</taxon>
        <taxon>Suessiales</taxon>
        <taxon>Suessiaceae</taxon>
        <taxon>Polarella</taxon>
    </lineage>
</organism>
<reference evidence="1" key="1">
    <citation type="submission" date="2021-02" db="EMBL/GenBank/DDBJ databases">
        <authorList>
            <person name="Dougan E. K."/>
            <person name="Rhodes N."/>
            <person name="Thang M."/>
            <person name="Chan C."/>
        </authorList>
    </citation>
    <scope>NUCLEOTIDE SEQUENCE</scope>
</reference>
<dbReference type="InterPro" id="IPR029063">
    <property type="entry name" value="SAM-dependent_MTases_sf"/>
</dbReference>
<accession>A0A813JG39</accession>
<proteinExistence type="predicted"/>
<dbReference type="Proteomes" id="UP000626109">
    <property type="component" value="Unassembled WGS sequence"/>
</dbReference>
<gene>
    <name evidence="1" type="ORF">PGLA2088_LOCUS18847</name>
</gene>
<evidence type="ECO:0000313" key="2">
    <source>
        <dbReference type="Proteomes" id="UP000626109"/>
    </source>
</evidence>
<evidence type="ECO:0000313" key="1">
    <source>
        <dbReference type="EMBL" id="CAE8674160.1"/>
    </source>
</evidence>
<name>A0A813JG39_POLGL</name>
<dbReference type="SUPFAM" id="SSF53335">
    <property type="entry name" value="S-adenosyl-L-methionine-dependent methyltransferases"/>
    <property type="match status" value="1"/>
</dbReference>
<sequence>MSYLSGSVPEALLAQLYANAFKALSPGGRLIVHDFMVDDDLKGPDLGALWALQHVTVNPDGLGLSPKKISAFMRVAGFQNIQAFDMISRMTKVVVAFKAR</sequence>
<evidence type="ECO:0008006" key="3">
    <source>
        <dbReference type="Google" id="ProtNLM"/>
    </source>
</evidence>
<comment type="caution">
    <text evidence="1">The sequence shown here is derived from an EMBL/GenBank/DDBJ whole genome shotgun (WGS) entry which is preliminary data.</text>
</comment>
<dbReference type="Gene3D" id="3.40.50.150">
    <property type="entry name" value="Vaccinia Virus protein VP39"/>
    <property type="match status" value="1"/>
</dbReference>
<protein>
    <recommendedName>
        <fullName evidence="3">O-methyltransferase domain-containing protein</fullName>
    </recommendedName>
</protein>